<accession>A0A8S9S8H7</accession>
<protein>
    <submittedName>
        <fullName evidence="1">Uncharacterized protein</fullName>
    </submittedName>
</protein>
<evidence type="ECO:0000313" key="2">
    <source>
        <dbReference type="Proteomes" id="UP000712600"/>
    </source>
</evidence>
<dbReference type="Proteomes" id="UP000712600">
    <property type="component" value="Unassembled WGS sequence"/>
</dbReference>
<gene>
    <name evidence="1" type="ORF">F2Q69_00029132</name>
</gene>
<organism evidence="1 2">
    <name type="scientific">Brassica cretica</name>
    <name type="common">Mustard</name>
    <dbReference type="NCBI Taxonomy" id="69181"/>
    <lineage>
        <taxon>Eukaryota</taxon>
        <taxon>Viridiplantae</taxon>
        <taxon>Streptophyta</taxon>
        <taxon>Embryophyta</taxon>
        <taxon>Tracheophyta</taxon>
        <taxon>Spermatophyta</taxon>
        <taxon>Magnoliopsida</taxon>
        <taxon>eudicotyledons</taxon>
        <taxon>Gunneridae</taxon>
        <taxon>Pentapetalae</taxon>
        <taxon>rosids</taxon>
        <taxon>malvids</taxon>
        <taxon>Brassicales</taxon>
        <taxon>Brassicaceae</taxon>
        <taxon>Brassiceae</taxon>
        <taxon>Brassica</taxon>
    </lineage>
</organism>
<reference evidence="1" key="1">
    <citation type="submission" date="2019-12" db="EMBL/GenBank/DDBJ databases">
        <title>Genome sequencing and annotation of Brassica cretica.</title>
        <authorList>
            <person name="Studholme D.J."/>
            <person name="Sarris P."/>
        </authorList>
    </citation>
    <scope>NUCLEOTIDE SEQUENCE</scope>
    <source>
        <strain evidence="1">PFS-109/04</strain>
        <tissue evidence="1">Leaf</tissue>
    </source>
</reference>
<evidence type="ECO:0000313" key="1">
    <source>
        <dbReference type="EMBL" id="KAF3589540.1"/>
    </source>
</evidence>
<sequence length="53" mass="5897">MHGLVSYRCLEEPGRYATTELWLEPGCYVATKLDETDARSLRSDRACSGSVAM</sequence>
<name>A0A8S9S8H7_BRACR</name>
<dbReference type="AlphaFoldDB" id="A0A8S9S8H7"/>
<dbReference type="EMBL" id="QGKX02000088">
    <property type="protein sequence ID" value="KAF3589540.1"/>
    <property type="molecule type" value="Genomic_DNA"/>
</dbReference>
<comment type="caution">
    <text evidence="1">The sequence shown here is derived from an EMBL/GenBank/DDBJ whole genome shotgun (WGS) entry which is preliminary data.</text>
</comment>
<proteinExistence type="predicted"/>